<dbReference type="RefSeq" id="WP_184907096.1">
    <property type="nucleotide sequence ID" value="NZ_JACHMS010000001.1"/>
</dbReference>
<gene>
    <name evidence="2" type="ORF">BJ965_000468</name>
</gene>
<comment type="caution">
    <text evidence="2">The sequence shown here is derived from an EMBL/GenBank/DDBJ whole genome shotgun (WGS) entry which is preliminary data.</text>
</comment>
<proteinExistence type="predicted"/>
<dbReference type="InterPro" id="IPR012349">
    <property type="entry name" value="Split_barrel_FMN-bd"/>
</dbReference>
<dbReference type="Pfam" id="PF01243">
    <property type="entry name" value="PNPOx_N"/>
    <property type="match status" value="1"/>
</dbReference>
<dbReference type="EMBL" id="JACHMS010000001">
    <property type="protein sequence ID" value="MBB4710586.1"/>
    <property type="molecule type" value="Genomic_DNA"/>
</dbReference>
<dbReference type="Proteomes" id="UP000565089">
    <property type="component" value="Unassembled WGS sequence"/>
</dbReference>
<accession>A0A7W7DGY8</accession>
<keyword evidence="3" id="KW-1185">Reference proteome</keyword>
<feature type="domain" description="Pyridoxamine 5'-phosphate oxidase N-terminal" evidence="1">
    <location>
        <begin position="21"/>
        <end position="134"/>
    </location>
</feature>
<dbReference type="InterPro" id="IPR011576">
    <property type="entry name" value="Pyridox_Oxase_N"/>
</dbReference>
<dbReference type="GeneID" id="95792519"/>
<sequence length="152" mass="17464">MKITEPPRTPEQRKADLLGRLERETDIWVATADAEGVPCLVPLWFVWHDEAVWLCTRLTNPTGRNLRDGGRTRLALGDTRDVALVDGEVRTYPMREVPSSAAEAFLAKTGWDPREDHASYAFFQVRPRAVQVWCEVRELPRRHLMREGVWAV</sequence>
<evidence type="ECO:0000313" key="2">
    <source>
        <dbReference type="EMBL" id="MBB4710586.1"/>
    </source>
</evidence>
<reference evidence="2 3" key="1">
    <citation type="submission" date="2020-08" db="EMBL/GenBank/DDBJ databases">
        <title>Sequencing the genomes of 1000 actinobacteria strains.</title>
        <authorList>
            <person name="Klenk H.-P."/>
        </authorList>
    </citation>
    <scope>NUCLEOTIDE SEQUENCE [LARGE SCALE GENOMIC DNA]</scope>
    <source>
        <strain evidence="2 3">DSM 40483</strain>
    </source>
</reference>
<protein>
    <recommendedName>
        <fullName evidence="1">Pyridoxamine 5'-phosphate oxidase N-terminal domain-containing protein</fullName>
    </recommendedName>
</protein>
<dbReference type="Gene3D" id="2.30.110.10">
    <property type="entry name" value="Electron Transport, Fmn-binding Protein, Chain A"/>
    <property type="match status" value="1"/>
</dbReference>
<organism evidence="2 3">
    <name type="scientific">Streptomyces luteogriseus</name>
    <dbReference type="NCBI Taxonomy" id="68233"/>
    <lineage>
        <taxon>Bacteria</taxon>
        <taxon>Bacillati</taxon>
        <taxon>Actinomycetota</taxon>
        <taxon>Actinomycetes</taxon>
        <taxon>Kitasatosporales</taxon>
        <taxon>Streptomycetaceae</taxon>
        <taxon>Streptomyces</taxon>
    </lineage>
</organism>
<dbReference type="AlphaFoldDB" id="A0A7W7DGY8"/>
<name>A0A7W7DGY8_9ACTN</name>
<evidence type="ECO:0000259" key="1">
    <source>
        <dbReference type="Pfam" id="PF01243"/>
    </source>
</evidence>
<dbReference type="SUPFAM" id="SSF50475">
    <property type="entry name" value="FMN-binding split barrel"/>
    <property type="match status" value="1"/>
</dbReference>
<evidence type="ECO:0000313" key="3">
    <source>
        <dbReference type="Proteomes" id="UP000565089"/>
    </source>
</evidence>